<protein>
    <submittedName>
        <fullName evidence="2">Uncharacterized protein</fullName>
    </submittedName>
</protein>
<feature type="region of interest" description="Disordered" evidence="1">
    <location>
        <begin position="1"/>
        <end position="24"/>
    </location>
</feature>
<keyword evidence="3" id="KW-1185">Reference proteome</keyword>
<dbReference type="Proteomes" id="UP000583929">
    <property type="component" value="Unassembled WGS sequence"/>
</dbReference>
<organism evidence="2 3">
    <name type="scientific">Cannabis sativa</name>
    <name type="common">Hemp</name>
    <name type="synonym">Marijuana</name>
    <dbReference type="NCBI Taxonomy" id="3483"/>
    <lineage>
        <taxon>Eukaryota</taxon>
        <taxon>Viridiplantae</taxon>
        <taxon>Streptophyta</taxon>
        <taxon>Embryophyta</taxon>
        <taxon>Tracheophyta</taxon>
        <taxon>Spermatophyta</taxon>
        <taxon>Magnoliopsida</taxon>
        <taxon>eudicotyledons</taxon>
        <taxon>Gunneridae</taxon>
        <taxon>Pentapetalae</taxon>
        <taxon>rosids</taxon>
        <taxon>fabids</taxon>
        <taxon>Rosales</taxon>
        <taxon>Cannabaceae</taxon>
        <taxon>Cannabis</taxon>
    </lineage>
</organism>
<evidence type="ECO:0000313" key="3">
    <source>
        <dbReference type="Proteomes" id="UP000583929"/>
    </source>
</evidence>
<dbReference type="EMBL" id="JAATIQ010000003">
    <property type="protein sequence ID" value="KAF4403606.1"/>
    <property type="molecule type" value="Genomic_DNA"/>
</dbReference>
<comment type="caution">
    <text evidence="2">The sequence shown here is derived from an EMBL/GenBank/DDBJ whole genome shotgun (WGS) entry which is preliminary data.</text>
</comment>
<name>A0A7J6I8F5_CANSA</name>
<evidence type="ECO:0000256" key="1">
    <source>
        <dbReference type="SAM" id="MobiDB-lite"/>
    </source>
</evidence>
<accession>A0A7J6I8F5</accession>
<gene>
    <name evidence="2" type="ORF">G4B88_002459</name>
</gene>
<reference evidence="2 3" key="1">
    <citation type="journal article" date="2020" name="bioRxiv">
        <title>Sequence and annotation of 42 cannabis genomes reveals extensive copy number variation in cannabinoid synthesis and pathogen resistance genes.</title>
        <authorList>
            <person name="Mckernan K.J."/>
            <person name="Helbert Y."/>
            <person name="Kane L.T."/>
            <person name="Ebling H."/>
            <person name="Zhang L."/>
            <person name="Liu B."/>
            <person name="Eaton Z."/>
            <person name="Mclaughlin S."/>
            <person name="Kingan S."/>
            <person name="Baybayan P."/>
            <person name="Concepcion G."/>
            <person name="Jordan M."/>
            <person name="Riva A."/>
            <person name="Barbazuk W."/>
            <person name="Harkins T."/>
        </authorList>
    </citation>
    <scope>NUCLEOTIDE SEQUENCE [LARGE SCALE GENOMIC DNA]</scope>
    <source>
        <strain evidence="3">cv. Jamaican Lion 4</strain>
        <tissue evidence="2">Leaf</tissue>
    </source>
</reference>
<sequence>MPLTLMKRSATNKASRSQKKYNHTTGTKSFAQIRDAQVQLQEKQELNKDVSKERSMNDTFSEALNYNRNVTSSQLVKF</sequence>
<proteinExistence type="predicted"/>
<dbReference type="AlphaFoldDB" id="A0A7J6I8F5"/>
<evidence type="ECO:0000313" key="2">
    <source>
        <dbReference type="EMBL" id="KAF4403606.1"/>
    </source>
</evidence>